<dbReference type="Proteomes" id="UP000199698">
    <property type="component" value="Unassembled WGS sequence"/>
</dbReference>
<dbReference type="AlphaFoldDB" id="A0A1C4C355"/>
<dbReference type="RefSeq" id="WP_091123951.1">
    <property type="nucleotide sequence ID" value="NZ_FMBA01000029.1"/>
</dbReference>
<reference evidence="4" key="1">
    <citation type="submission" date="2016-08" db="EMBL/GenBank/DDBJ databases">
        <authorList>
            <person name="Varghese N."/>
            <person name="Submissions Spin"/>
        </authorList>
    </citation>
    <scope>NUCLEOTIDE SEQUENCE [LARGE SCALE GENOMIC DNA]</scope>
    <source>
        <strain evidence="4">R-53144</strain>
    </source>
</reference>
<evidence type="ECO:0000256" key="2">
    <source>
        <dbReference type="SAM" id="SignalP"/>
    </source>
</evidence>
<keyword evidence="2" id="KW-0732">Signal</keyword>
<evidence type="ECO:0000256" key="1">
    <source>
        <dbReference type="SAM" id="MobiDB-lite"/>
    </source>
</evidence>
<dbReference type="EMBL" id="FMBA01000029">
    <property type="protein sequence ID" value="SCC13433.1"/>
    <property type="molecule type" value="Genomic_DNA"/>
</dbReference>
<organism evidence="3 4">
    <name type="scientific">Gilliamella intestini</name>
    <dbReference type="NCBI Taxonomy" id="1798183"/>
    <lineage>
        <taxon>Bacteria</taxon>
        <taxon>Pseudomonadati</taxon>
        <taxon>Pseudomonadota</taxon>
        <taxon>Gammaproteobacteria</taxon>
        <taxon>Orbales</taxon>
        <taxon>Orbaceae</taxon>
        <taxon>Gilliamella</taxon>
    </lineage>
</organism>
<dbReference type="OrthoDB" id="7063162at2"/>
<proteinExistence type="predicted"/>
<name>A0A1C4C355_9GAMM</name>
<sequence>MKNLTIKKVALGLFLAGYAASSAFAALEASSVNVIKGNAPFIKANSGANEHTMTLKVTTDADGNTPISSDNNRQRVKVGDYIHITYDLVDNDGDTDTTGAMKATLKVYKIAQDGKPTEVTVSVQDDSTASQGHLSFKITNDFAGAKTIGYTIQEKTSFGLPDHGQYLAVSDIFSSTDPEHSDSEQTPTGDHGPGNTPEPIVGPIDSDSMRVGIFRKVGNTMVNYAKPGSPTIPKYGDEFKAIVWNDANNDFAIDSGEDKFTNYTFTWTLVNLDYVDEQNPGTGTGYEGVDALSTSLPSNGDTITLGNSNSMYDPAYKAGGQGYRLKVKATVKP</sequence>
<accession>A0A1C4C355</accession>
<evidence type="ECO:0000313" key="4">
    <source>
        <dbReference type="Proteomes" id="UP000199698"/>
    </source>
</evidence>
<protein>
    <submittedName>
        <fullName evidence="3">Uncharacterized protein</fullName>
    </submittedName>
</protein>
<evidence type="ECO:0000313" key="3">
    <source>
        <dbReference type="EMBL" id="SCC13433.1"/>
    </source>
</evidence>
<feature type="chain" id="PRO_5008689635" evidence="2">
    <location>
        <begin position="26"/>
        <end position="333"/>
    </location>
</feature>
<feature type="signal peptide" evidence="2">
    <location>
        <begin position="1"/>
        <end position="25"/>
    </location>
</feature>
<feature type="region of interest" description="Disordered" evidence="1">
    <location>
        <begin position="174"/>
        <end position="206"/>
    </location>
</feature>
<gene>
    <name evidence="3" type="ORF">GA0061080_10291</name>
</gene>
<keyword evidence="4" id="KW-1185">Reference proteome</keyword>